<evidence type="ECO:0000256" key="6">
    <source>
        <dbReference type="ARBA" id="ARBA00022723"/>
    </source>
</evidence>
<keyword evidence="10 14" id="KW-0156">Chromatin regulator</keyword>
<keyword evidence="9 14" id="KW-0862">Zinc</keyword>
<dbReference type="GO" id="GO:0008270">
    <property type="term" value="F:zinc ion binding"/>
    <property type="evidence" value="ECO:0007669"/>
    <property type="project" value="UniProtKB-KW"/>
</dbReference>
<dbReference type="CDD" id="cd16499">
    <property type="entry name" value="RING-HC_Bre1-like"/>
    <property type="match status" value="1"/>
</dbReference>
<dbReference type="InterPro" id="IPR017907">
    <property type="entry name" value="Znf_RING_CS"/>
</dbReference>
<evidence type="ECO:0000256" key="13">
    <source>
        <dbReference type="PROSITE-ProRule" id="PRU00175"/>
    </source>
</evidence>
<dbReference type="PANTHER" id="PTHR23163">
    <property type="entry name" value="RING FINGER PROTEIN-RELATED"/>
    <property type="match status" value="1"/>
</dbReference>
<evidence type="ECO:0000313" key="17">
    <source>
        <dbReference type="EMBL" id="OAX40088.1"/>
    </source>
</evidence>
<evidence type="ECO:0000256" key="4">
    <source>
        <dbReference type="ARBA" id="ARBA00005555"/>
    </source>
</evidence>
<keyword evidence="8 14" id="KW-0833">Ubl conjugation pathway</keyword>
<evidence type="ECO:0000256" key="1">
    <source>
        <dbReference type="ARBA" id="ARBA00000900"/>
    </source>
</evidence>
<evidence type="ECO:0000256" key="3">
    <source>
        <dbReference type="ARBA" id="ARBA00004906"/>
    </source>
</evidence>
<evidence type="ECO:0000256" key="15">
    <source>
        <dbReference type="SAM" id="Coils"/>
    </source>
</evidence>
<comment type="pathway">
    <text evidence="3 14">Protein modification; protein ubiquitination.</text>
</comment>
<dbReference type="PANTHER" id="PTHR23163:SF0">
    <property type="entry name" value="E3 UBIQUITIN-PROTEIN LIGASE BRE1"/>
    <property type="match status" value="1"/>
</dbReference>
<dbReference type="EC" id="2.3.2.27" evidence="14"/>
<keyword evidence="5 14" id="KW-0808">Transferase</keyword>
<dbReference type="Pfam" id="PF00097">
    <property type="entry name" value="zf-C3HC4"/>
    <property type="match status" value="1"/>
</dbReference>
<proteinExistence type="inferred from homology"/>
<keyword evidence="12 14" id="KW-0539">Nucleus</keyword>
<feature type="coiled-coil region" evidence="15">
    <location>
        <begin position="184"/>
        <end position="281"/>
    </location>
</feature>
<dbReference type="SUPFAM" id="SSF57850">
    <property type="entry name" value="RING/U-box"/>
    <property type="match status" value="1"/>
</dbReference>
<dbReference type="EMBL" id="KV448224">
    <property type="protein sequence ID" value="OAX40088.1"/>
    <property type="molecule type" value="Genomic_DNA"/>
</dbReference>
<sequence>MQISHASATNSSRELKTLAESRAERIIQLESEVRRHKAKLAAHAGNEDLMRHFWEGKADELEYVDGLRRKLLETETKLTAIQQSMFTLQEEQPDIARYIASETSAREELAANAVELLRYRSLLGEGSSPDLARQLQVKEDELQKLRLLAEQHQQAEDAIYAEVERLSGAWETLDEQLKSKVFSLTAAEERVAKSAHEKAKADNKYFAAMRDRESVDIERKNVIRNLEKQAKVIERLADSEKNLQQQIGQLETVNQRLHRMVDEAETRIDALDANAVMYKKQAESTDEMMMNVRKLANDKYGNIHSLKGSLFKREEELARMKVEMDKLRAQTKKLKYASASEKEAELAEEVASVWRLIKCSTCKENMRGVTLTKCSHTFCKQCVDARLSTRQRRCPHCNSGFAQSEVVNILFQ</sequence>
<comment type="similarity">
    <text evidence="4 14">Belongs to the BRE1 family.</text>
</comment>
<keyword evidence="11 14" id="KW-0175">Coiled coil</keyword>
<dbReference type="InterPro" id="IPR018957">
    <property type="entry name" value="Znf_C3HC4_RING-type"/>
</dbReference>
<dbReference type="UniPathway" id="UPA00143"/>
<dbReference type="GO" id="GO:0006325">
    <property type="term" value="P:chromatin organization"/>
    <property type="evidence" value="ECO:0007669"/>
    <property type="project" value="UniProtKB-KW"/>
</dbReference>
<evidence type="ECO:0000256" key="2">
    <source>
        <dbReference type="ARBA" id="ARBA00004123"/>
    </source>
</evidence>
<dbReference type="AlphaFoldDB" id="A0A1B7N5G5"/>
<evidence type="ECO:0000256" key="9">
    <source>
        <dbReference type="ARBA" id="ARBA00022833"/>
    </source>
</evidence>
<evidence type="ECO:0000256" key="12">
    <source>
        <dbReference type="ARBA" id="ARBA00023242"/>
    </source>
</evidence>
<dbReference type="STRING" id="1314800.A0A1B7N5G5"/>
<dbReference type="SMART" id="SM00184">
    <property type="entry name" value="RING"/>
    <property type="match status" value="1"/>
</dbReference>
<dbReference type="PROSITE" id="PS50089">
    <property type="entry name" value="ZF_RING_2"/>
    <property type="match status" value="1"/>
</dbReference>
<comment type="catalytic activity">
    <reaction evidence="1 14">
        <text>S-ubiquitinyl-[E2 ubiquitin-conjugating enzyme]-L-cysteine + [acceptor protein]-L-lysine = [E2 ubiquitin-conjugating enzyme]-L-cysteine + N(6)-ubiquitinyl-[acceptor protein]-L-lysine.</text>
        <dbReference type="EC" id="2.3.2.27"/>
    </reaction>
</comment>
<dbReference type="InterPro" id="IPR001841">
    <property type="entry name" value="Znf_RING"/>
</dbReference>
<dbReference type="InterPro" id="IPR013956">
    <property type="entry name" value="E3_ubiquit_lig_Bre1"/>
</dbReference>
<keyword evidence="6 14" id="KW-0479">Metal-binding</keyword>
<dbReference type="GO" id="GO:0033503">
    <property type="term" value="C:HULC complex"/>
    <property type="evidence" value="ECO:0007669"/>
    <property type="project" value="TreeGrafter"/>
</dbReference>
<dbReference type="GO" id="GO:0016567">
    <property type="term" value="P:protein ubiquitination"/>
    <property type="evidence" value="ECO:0007669"/>
    <property type="project" value="UniProtKB-UniRule"/>
</dbReference>
<dbReference type="InParanoid" id="A0A1B7N5G5"/>
<feature type="domain" description="RING-type" evidence="16">
    <location>
        <begin position="359"/>
        <end position="398"/>
    </location>
</feature>
<dbReference type="InterPro" id="IPR013083">
    <property type="entry name" value="Znf_RING/FYVE/PHD"/>
</dbReference>
<dbReference type="PROSITE" id="PS00518">
    <property type="entry name" value="ZF_RING_1"/>
    <property type="match status" value="1"/>
</dbReference>
<name>A0A1B7N5G5_9AGAM</name>
<evidence type="ECO:0000256" key="7">
    <source>
        <dbReference type="ARBA" id="ARBA00022771"/>
    </source>
</evidence>
<reference evidence="17 18" key="1">
    <citation type="submission" date="2016-06" db="EMBL/GenBank/DDBJ databases">
        <title>Comparative genomics of the ectomycorrhizal sister species Rhizopogon vinicolor and Rhizopogon vesiculosus (Basidiomycota: Boletales) reveals a divergence of the mating type B locus.</title>
        <authorList>
            <consortium name="DOE Joint Genome Institute"/>
            <person name="Mujic A.B."/>
            <person name="Kuo A."/>
            <person name="Tritt A."/>
            <person name="Lipzen A."/>
            <person name="Chen C."/>
            <person name="Johnson J."/>
            <person name="Sharma A."/>
            <person name="Barry K."/>
            <person name="Grigoriev I.V."/>
            <person name="Spatafora J.W."/>
        </authorList>
    </citation>
    <scope>NUCLEOTIDE SEQUENCE [LARGE SCALE GENOMIC DNA]</scope>
    <source>
        <strain evidence="17 18">AM-OR11-026</strain>
    </source>
</reference>
<dbReference type="Pfam" id="PF08647">
    <property type="entry name" value="BRE1"/>
    <property type="match status" value="1"/>
</dbReference>
<evidence type="ECO:0000256" key="11">
    <source>
        <dbReference type="ARBA" id="ARBA00023054"/>
    </source>
</evidence>
<dbReference type="GO" id="GO:0005634">
    <property type="term" value="C:nucleus"/>
    <property type="evidence" value="ECO:0007669"/>
    <property type="project" value="UniProtKB-SubCell"/>
</dbReference>
<comment type="subcellular location">
    <subcellularLocation>
        <location evidence="2 14">Nucleus</location>
    </subcellularLocation>
</comment>
<evidence type="ECO:0000256" key="8">
    <source>
        <dbReference type="ARBA" id="ARBA00022786"/>
    </source>
</evidence>
<keyword evidence="18" id="KW-1185">Reference proteome</keyword>
<evidence type="ECO:0000256" key="14">
    <source>
        <dbReference type="RuleBase" id="RU365038"/>
    </source>
</evidence>
<evidence type="ECO:0000256" key="10">
    <source>
        <dbReference type="ARBA" id="ARBA00022853"/>
    </source>
</evidence>
<dbReference type="Gene3D" id="3.30.40.10">
    <property type="entry name" value="Zinc/RING finger domain, C3HC4 (zinc finger)"/>
    <property type="match status" value="1"/>
</dbReference>
<dbReference type="OrthoDB" id="10266039at2759"/>
<evidence type="ECO:0000259" key="16">
    <source>
        <dbReference type="PROSITE" id="PS50089"/>
    </source>
</evidence>
<evidence type="ECO:0000256" key="5">
    <source>
        <dbReference type="ARBA" id="ARBA00022679"/>
    </source>
</evidence>
<feature type="coiled-coil region" evidence="15">
    <location>
        <begin position="310"/>
        <end position="337"/>
    </location>
</feature>
<dbReference type="Proteomes" id="UP000092154">
    <property type="component" value="Unassembled WGS sequence"/>
</dbReference>
<protein>
    <recommendedName>
        <fullName evidence="14">E3 ubiquitin protein ligase</fullName>
        <ecNumber evidence="14">2.3.2.27</ecNumber>
    </recommendedName>
</protein>
<accession>A0A1B7N5G5</accession>
<keyword evidence="7 13" id="KW-0863">Zinc-finger</keyword>
<evidence type="ECO:0000313" key="18">
    <source>
        <dbReference type="Proteomes" id="UP000092154"/>
    </source>
</evidence>
<dbReference type="GO" id="GO:0061630">
    <property type="term" value="F:ubiquitin protein ligase activity"/>
    <property type="evidence" value="ECO:0007669"/>
    <property type="project" value="UniProtKB-EC"/>
</dbReference>
<organism evidence="17 18">
    <name type="scientific">Rhizopogon vinicolor AM-OR11-026</name>
    <dbReference type="NCBI Taxonomy" id="1314800"/>
    <lineage>
        <taxon>Eukaryota</taxon>
        <taxon>Fungi</taxon>
        <taxon>Dikarya</taxon>
        <taxon>Basidiomycota</taxon>
        <taxon>Agaricomycotina</taxon>
        <taxon>Agaricomycetes</taxon>
        <taxon>Agaricomycetidae</taxon>
        <taxon>Boletales</taxon>
        <taxon>Suillineae</taxon>
        <taxon>Rhizopogonaceae</taxon>
        <taxon>Rhizopogon</taxon>
    </lineage>
</organism>
<gene>
    <name evidence="17" type="ORF">K503DRAFT_24999</name>
</gene>